<proteinExistence type="predicted"/>
<reference evidence="1 2" key="1">
    <citation type="submission" date="2016-10" db="EMBL/GenBank/DDBJ databases">
        <authorList>
            <person name="de Groot N.N."/>
        </authorList>
    </citation>
    <scope>NUCLEOTIDE SEQUENCE [LARGE SCALE GENOMIC DNA]</scope>
    <source>
        <strain evidence="1 2">DSM 21741</strain>
    </source>
</reference>
<dbReference type="STRING" id="546871.SAMN04488543_3216"/>
<evidence type="ECO:0000313" key="1">
    <source>
        <dbReference type="EMBL" id="SDT17625.1"/>
    </source>
</evidence>
<organism evidence="1 2">
    <name type="scientific">Friedmanniella luteola</name>
    <dbReference type="NCBI Taxonomy" id="546871"/>
    <lineage>
        <taxon>Bacteria</taxon>
        <taxon>Bacillati</taxon>
        <taxon>Actinomycetota</taxon>
        <taxon>Actinomycetes</taxon>
        <taxon>Propionibacteriales</taxon>
        <taxon>Nocardioidaceae</taxon>
        <taxon>Friedmanniella</taxon>
    </lineage>
</organism>
<dbReference type="Proteomes" id="UP000199092">
    <property type="component" value="Chromosome I"/>
</dbReference>
<keyword evidence="2" id="KW-1185">Reference proteome</keyword>
<evidence type="ECO:0000313" key="2">
    <source>
        <dbReference type="Proteomes" id="UP000199092"/>
    </source>
</evidence>
<dbReference type="OrthoDB" id="4552724at2"/>
<gene>
    <name evidence="1" type="ORF">SAMN04488543_3216</name>
</gene>
<sequence>MYAQITTFDGPRSAELVAASDVANRERIQPALRQDAQLQQALAVNLVLRRPDGAEMIITVAQSTEALHRGGELIMATELLPGEDPVLLPGPSRIETWSVVDATAGEAVTALLDSSVGASGVR</sequence>
<dbReference type="EMBL" id="LT629749">
    <property type="protein sequence ID" value="SDT17625.1"/>
    <property type="molecule type" value="Genomic_DNA"/>
</dbReference>
<protein>
    <submittedName>
        <fullName evidence="1">Uncharacterized protein</fullName>
    </submittedName>
</protein>
<name>A0A1H1Y8C9_9ACTN</name>
<dbReference type="RefSeq" id="WP_091414042.1">
    <property type="nucleotide sequence ID" value="NZ_LT629749.1"/>
</dbReference>
<accession>A0A1H1Y8C9</accession>
<dbReference type="AlphaFoldDB" id="A0A1H1Y8C9"/>